<name>A0A840ACX2_9PROT</name>
<dbReference type="Gene3D" id="3.90.550.10">
    <property type="entry name" value="Spore Coat Polysaccharide Biosynthesis Protein SpsA, Chain A"/>
    <property type="match status" value="1"/>
</dbReference>
<dbReference type="Pfam" id="PF13692">
    <property type="entry name" value="Glyco_trans_1_4"/>
    <property type="match status" value="1"/>
</dbReference>
<dbReference type="AlphaFoldDB" id="A0A840ACX2"/>
<dbReference type="SUPFAM" id="SSF53448">
    <property type="entry name" value="Nucleotide-diphospho-sugar transferases"/>
    <property type="match status" value="1"/>
</dbReference>
<evidence type="ECO:0000313" key="3">
    <source>
        <dbReference type="EMBL" id="MBB3898991.1"/>
    </source>
</evidence>
<feature type="domain" description="Glycosyltransferase subfamily 4-like N-terminal" evidence="2">
    <location>
        <begin position="20"/>
        <end position="185"/>
    </location>
</feature>
<evidence type="ECO:0000259" key="1">
    <source>
        <dbReference type="Pfam" id="PF00535"/>
    </source>
</evidence>
<dbReference type="Pfam" id="PF13439">
    <property type="entry name" value="Glyco_transf_4"/>
    <property type="match status" value="1"/>
</dbReference>
<dbReference type="Pfam" id="PF00535">
    <property type="entry name" value="Glycos_transf_2"/>
    <property type="match status" value="1"/>
</dbReference>
<protein>
    <submittedName>
        <fullName evidence="3">Glycosyltransferase involved in cell wall biosynthesis/GT2 family glycosyltransferase</fullName>
    </submittedName>
</protein>
<dbReference type="Gene3D" id="3.40.50.2000">
    <property type="entry name" value="Glycogen Phosphorylase B"/>
    <property type="match status" value="2"/>
</dbReference>
<proteinExistence type="predicted"/>
<dbReference type="PROSITE" id="PS51257">
    <property type="entry name" value="PROKAR_LIPOPROTEIN"/>
    <property type="match status" value="1"/>
</dbReference>
<dbReference type="SUPFAM" id="SSF53756">
    <property type="entry name" value="UDP-Glycosyltransferase/glycogen phosphorylase"/>
    <property type="match status" value="1"/>
</dbReference>
<dbReference type="GO" id="GO:0016757">
    <property type="term" value="F:glycosyltransferase activity"/>
    <property type="evidence" value="ECO:0007669"/>
    <property type="project" value="UniProtKB-ARBA"/>
</dbReference>
<accession>A0A840ACX2</accession>
<dbReference type="EMBL" id="JACIDJ010000003">
    <property type="protein sequence ID" value="MBB3898991.1"/>
    <property type="molecule type" value="Genomic_DNA"/>
</dbReference>
<dbReference type="PANTHER" id="PTHR43685:SF2">
    <property type="entry name" value="GLYCOSYLTRANSFERASE 2-LIKE DOMAIN-CONTAINING PROTEIN"/>
    <property type="match status" value="1"/>
</dbReference>
<evidence type="ECO:0000259" key="2">
    <source>
        <dbReference type="Pfam" id="PF13439"/>
    </source>
</evidence>
<dbReference type="Proteomes" id="UP000553193">
    <property type="component" value="Unassembled WGS sequence"/>
</dbReference>
<organism evidence="3 4">
    <name type="scientific">Roseococcus suduntuyensis</name>
    <dbReference type="NCBI Taxonomy" id="455361"/>
    <lineage>
        <taxon>Bacteria</taxon>
        <taxon>Pseudomonadati</taxon>
        <taxon>Pseudomonadota</taxon>
        <taxon>Alphaproteobacteria</taxon>
        <taxon>Acetobacterales</taxon>
        <taxon>Roseomonadaceae</taxon>
        <taxon>Roseococcus</taxon>
    </lineage>
</organism>
<dbReference type="PANTHER" id="PTHR43685">
    <property type="entry name" value="GLYCOSYLTRANSFERASE"/>
    <property type="match status" value="1"/>
</dbReference>
<sequence length="740" mass="80420">MRRQRICLLTFDFVGPVRNGGMGTAFLACAEAFRDAGHEVTVLYPAAYTETLPLTHWRAHYAARGIDFVALHLSGQEKEQAYGAWQWIKSRHFDAIHFHEMRGIGHWLVVAKRCGLGLADTALVCQVHSPTLWHLAHSGTFLRHLEELELDWMERSSVQGADVVIAPSRYMLAEVARMGWRLPPRNGVLPNMLPQGFPARPHGDATPHPVEELVFFGRLEARKGLDLFCEAVSRLQEAGTPPARVTFLGKIAQMEGCHALAWLAVATSGWTFPWQVVNDRDVAGAREYLSAPGRLAVIASAMENAPYAVIECLAAGIPLLAPEVGGIPELLAAEDHARLLYPRNPRALAAAMGRALAQGMAPGRAAVTAEGAREAWLEFQGGLAVPPAAPALRRDAPPLVSVCMGAFNRHETLADAIASIEAQTHPAIELILVDDASTSPATLAFLDALRPRFAARGWKLLRNAENSWQGVTRHHAVDASQGEFLLFMDDDNFAWPEEVATFVSAALHSGADVLTCQNQPFHGGGRPPDTRARQPSLWMPIGPAPAVGAFANMMGDANMFMRRDAWDRMGGFTRDRAYFEDWEFLQAASLAGLHVECLPELLYCYRIWDGAQTAAHAADFLYRSHARALRPTLEATPEALRPALRFAVERHLAGMQVRREGFWGRGLPLSGEQALISQFAPNGAEAMLALAEAVAVAGRAETAALLAEQACRLSPGHPEVTGRAAALQSARASTSSTASP</sequence>
<gene>
    <name evidence="3" type="ORF">GGQ83_002434</name>
</gene>
<dbReference type="RefSeq" id="WP_184384303.1">
    <property type="nucleotide sequence ID" value="NZ_JACIDJ010000003.1"/>
</dbReference>
<keyword evidence="3" id="KW-0808">Transferase</keyword>
<dbReference type="InterPro" id="IPR050834">
    <property type="entry name" value="Glycosyltransf_2"/>
</dbReference>
<dbReference type="InterPro" id="IPR001173">
    <property type="entry name" value="Glyco_trans_2-like"/>
</dbReference>
<keyword evidence="4" id="KW-1185">Reference proteome</keyword>
<evidence type="ECO:0000313" key="4">
    <source>
        <dbReference type="Proteomes" id="UP000553193"/>
    </source>
</evidence>
<reference evidence="3 4" key="1">
    <citation type="submission" date="2020-08" db="EMBL/GenBank/DDBJ databases">
        <title>Genomic Encyclopedia of Type Strains, Phase IV (KMG-IV): sequencing the most valuable type-strain genomes for metagenomic binning, comparative biology and taxonomic classification.</title>
        <authorList>
            <person name="Goeker M."/>
        </authorList>
    </citation>
    <scope>NUCLEOTIDE SEQUENCE [LARGE SCALE GENOMIC DNA]</scope>
    <source>
        <strain evidence="3 4">DSM 19979</strain>
    </source>
</reference>
<dbReference type="InterPro" id="IPR028098">
    <property type="entry name" value="Glyco_trans_4-like_N"/>
</dbReference>
<dbReference type="CDD" id="cd00761">
    <property type="entry name" value="Glyco_tranf_GTA_type"/>
    <property type="match status" value="1"/>
</dbReference>
<dbReference type="CDD" id="cd03801">
    <property type="entry name" value="GT4_PimA-like"/>
    <property type="match status" value="1"/>
</dbReference>
<feature type="domain" description="Glycosyltransferase 2-like" evidence="1">
    <location>
        <begin position="401"/>
        <end position="543"/>
    </location>
</feature>
<dbReference type="InterPro" id="IPR029044">
    <property type="entry name" value="Nucleotide-diphossugar_trans"/>
</dbReference>
<comment type="caution">
    <text evidence="3">The sequence shown here is derived from an EMBL/GenBank/DDBJ whole genome shotgun (WGS) entry which is preliminary data.</text>
</comment>